<dbReference type="GO" id="GO:0020037">
    <property type="term" value="F:heme binding"/>
    <property type="evidence" value="ECO:0007669"/>
    <property type="project" value="InterPro"/>
</dbReference>
<dbReference type="InterPro" id="IPR036396">
    <property type="entry name" value="Cyt_P450_sf"/>
</dbReference>
<keyword evidence="2" id="KW-0479">Metal-binding</keyword>
<keyword evidence="3" id="KW-0408">Iron</keyword>
<reference evidence="5" key="1">
    <citation type="submission" date="2016-06" db="EMBL/GenBank/DDBJ databases">
        <title>Parallel loss of symbiosis genes in relatives of nitrogen-fixing non-legume Parasponia.</title>
        <authorList>
            <person name="Van Velzen R."/>
            <person name="Holmer R."/>
            <person name="Bu F."/>
            <person name="Rutten L."/>
            <person name="Van Zeijl A."/>
            <person name="Liu W."/>
            <person name="Santuari L."/>
            <person name="Cao Q."/>
            <person name="Sharma T."/>
            <person name="Shen D."/>
            <person name="Roswanjaya Y."/>
            <person name="Wardhani T."/>
            <person name="Kalhor M.S."/>
            <person name="Jansen J."/>
            <person name="Van den Hoogen J."/>
            <person name="Gungor B."/>
            <person name="Hartog M."/>
            <person name="Hontelez J."/>
            <person name="Verver J."/>
            <person name="Yang W.-C."/>
            <person name="Schijlen E."/>
            <person name="Repin R."/>
            <person name="Schilthuizen M."/>
            <person name="Schranz E."/>
            <person name="Heidstra R."/>
            <person name="Miyata K."/>
            <person name="Fedorova E."/>
            <person name="Kohlen W."/>
            <person name="Bisseling T."/>
            <person name="Smit S."/>
            <person name="Geurts R."/>
        </authorList>
    </citation>
    <scope>NUCLEOTIDE SEQUENCE [LARGE SCALE GENOMIC DNA]</scope>
    <source>
        <strain evidence="5">cv. WU1-14</strain>
    </source>
</reference>
<evidence type="ECO:0000256" key="1">
    <source>
        <dbReference type="ARBA" id="ARBA00010617"/>
    </source>
</evidence>
<evidence type="ECO:0000256" key="3">
    <source>
        <dbReference type="ARBA" id="ARBA00023004"/>
    </source>
</evidence>
<dbReference type="PANTHER" id="PTHR24286:SF190">
    <property type="entry name" value="CYTOCHROME P450"/>
    <property type="match status" value="1"/>
</dbReference>
<gene>
    <name evidence="4" type="ORF">PanWU01x14_216050</name>
</gene>
<evidence type="ECO:0000313" key="4">
    <source>
        <dbReference type="EMBL" id="PON51523.1"/>
    </source>
</evidence>
<dbReference type="Pfam" id="PF00067">
    <property type="entry name" value="p450"/>
    <property type="match status" value="1"/>
</dbReference>
<proteinExistence type="inferred from homology"/>
<comment type="caution">
    <text evidence="4">The sequence shown here is derived from an EMBL/GenBank/DDBJ whole genome shotgun (WGS) entry which is preliminary data.</text>
</comment>
<evidence type="ECO:0000256" key="2">
    <source>
        <dbReference type="ARBA" id="ARBA00022723"/>
    </source>
</evidence>
<comment type="similarity">
    <text evidence="1">Belongs to the cytochrome P450 family.</text>
</comment>
<name>A0A2P5BRU2_PARAD</name>
<dbReference type="GO" id="GO:0005506">
    <property type="term" value="F:iron ion binding"/>
    <property type="evidence" value="ECO:0007669"/>
    <property type="project" value="InterPro"/>
</dbReference>
<dbReference type="AlphaFoldDB" id="A0A2P5BRU2"/>
<dbReference type="PANTHER" id="PTHR24286">
    <property type="entry name" value="CYTOCHROME P450 26"/>
    <property type="match status" value="1"/>
</dbReference>
<dbReference type="Gene3D" id="1.10.630.10">
    <property type="entry name" value="Cytochrome P450"/>
    <property type="match status" value="1"/>
</dbReference>
<organism evidence="4 5">
    <name type="scientific">Parasponia andersonii</name>
    <name type="common">Sponia andersonii</name>
    <dbReference type="NCBI Taxonomy" id="3476"/>
    <lineage>
        <taxon>Eukaryota</taxon>
        <taxon>Viridiplantae</taxon>
        <taxon>Streptophyta</taxon>
        <taxon>Embryophyta</taxon>
        <taxon>Tracheophyta</taxon>
        <taxon>Spermatophyta</taxon>
        <taxon>Magnoliopsida</taxon>
        <taxon>eudicotyledons</taxon>
        <taxon>Gunneridae</taxon>
        <taxon>Pentapetalae</taxon>
        <taxon>rosids</taxon>
        <taxon>fabids</taxon>
        <taxon>Rosales</taxon>
        <taxon>Cannabaceae</taxon>
        <taxon>Parasponia</taxon>
    </lineage>
</organism>
<dbReference type="GO" id="GO:0016125">
    <property type="term" value="P:sterol metabolic process"/>
    <property type="evidence" value="ECO:0007669"/>
    <property type="project" value="TreeGrafter"/>
</dbReference>
<dbReference type="SUPFAM" id="SSF48264">
    <property type="entry name" value="Cytochrome P450"/>
    <property type="match status" value="1"/>
</dbReference>
<sequence>MLLYFLGWNEKLKETNLWTFSNKWWKESGRFLLTFPFTRYRRGLQASKKAQNMVNQLIYEKRVESEQKCNGSPHQDLITCLLSIRNDNNEEMITDKEIVQNVLLVMAAGYDSSSVFVTFLVRFLSNEPAIYEAVLRDKHNSFLM</sequence>
<accession>A0A2P5BRU2</accession>
<protein>
    <submittedName>
        <fullName evidence="4">Cytochrome P</fullName>
    </submittedName>
</protein>
<keyword evidence="5" id="KW-1185">Reference proteome</keyword>
<dbReference type="GO" id="GO:0016705">
    <property type="term" value="F:oxidoreductase activity, acting on paired donors, with incorporation or reduction of molecular oxygen"/>
    <property type="evidence" value="ECO:0007669"/>
    <property type="project" value="InterPro"/>
</dbReference>
<dbReference type="Proteomes" id="UP000237105">
    <property type="component" value="Unassembled WGS sequence"/>
</dbReference>
<dbReference type="GO" id="GO:0004497">
    <property type="term" value="F:monooxygenase activity"/>
    <property type="evidence" value="ECO:0007669"/>
    <property type="project" value="InterPro"/>
</dbReference>
<dbReference type="STRING" id="3476.A0A2P5BRU2"/>
<dbReference type="InterPro" id="IPR001128">
    <property type="entry name" value="Cyt_P450"/>
</dbReference>
<evidence type="ECO:0000313" key="5">
    <source>
        <dbReference type="Proteomes" id="UP000237105"/>
    </source>
</evidence>
<dbReference type="EMBL" id="JXTB01000232">
    <property type="protein sequence ID" value="PON51523.1"/>
    <property type="molecule type" value="Genomic_DNA"/>
</dbReference>
<dbReference type="OrthoDB" id="3945418at2759"/>